<organism evidence="8 9">
    <name type="scientific">Tautonia plasticadhaerens</name>
    <dbReference type="NCBI Taxonomy" id="2527974"/>
    <lineage>
        <taxon>Bacteria</taxon>
        <taxon>Pseudomonadati</taxon>
        <taxon>Planctomycetota</taxon>
        <taxon>Planctomycetia</taxon>
        <taxon>Isosphaerales</taxon>
        <taxon>Isosphaeraceae</taxon>
        <taxon>Tautonia</taxon>
    </lineage>
</organism>
<sequence>MDARILLMALDALFLLGMTAWLGAILFVSFGVAPIIFTILDPSQAARFVRALFPRYYAWGATSATIALASFTGGVLVLPEYRGTWALAQIMVLLGGILINLHCGNVLTPRINAARDAGPEQADRFARLHRRSVRLNGLMMLAGVALVVAHASRPEPTGPGVTEPTPSERALRGVERWEGRHGGPPRAPGPSNPIDRPR</sequence>
<keyword evidence="4 6" id="KW-0472">Membrane</keyword>
<feature type="transmembrane region" description="Helical" evidence="6">
    <location>
        <begin position="133"/>
        <end position="152"/>
    </location>
</feature>
<feature type="compositionally biased region" description="Basic and acidic residues" evidence="5">
    <location>
        <begin position="169"/>
        <end position="181"/>
    </location>
</feature>
<keyword evidence="2 6" id="KW-0812">Transmembrane</keyword>
<evidence type="ECO:0000256" key="1">
    <source>
        <dbReference type="ARBA" id="ARBA00004370"/>
    </source>
</evidence>
<keyword evidence="9" id="KW-1185">Reference proteome</keyword>
<evidence type="ECO:0000256" key="2">
    <source>
        <dbReference type="ARBA" id="ARBA00022692"/>
    </source>
</evidence>
<evidence type="ECO:0000256" key="3">
    <source>
        <dbReference type="ARBA" id="ARBA00022989"/>
    </source>
</evidence>
<evidence type="ECO:0000256" key="4">
    <source>
        <dbReference type="ARBA" id="ARBA00023136"/>
    </source>
</evidence>
<evidence type="ECO:0000259" key="7">
    <source>
        <dbReference type="Pfam" id="PF13664"/>
    </source>
</evidence>
<feature type="domain" description="TMEM205-like" evidence="7">
    <location>
        <begin position="17"/>
        <end position="118"/>
    </location>
</feature>
<keyword evidence="3 6" id="KW-1133">Transmembrane helix</keyword>
<proteinExistence type="predicted"/>
<evidence type="ECO:0000313" key="9">
    <source>
        <dbReference type="Proteomes" id="UP000317835"/>
    </source>
</evidence>
<dbReference type="RefSeq" id="WP_145276304.1">
    <property type="nucleotide sequence ID" value="NZ_CP036426.1"/>
</dbReference>
<evidence type="ECO:0000256" key="5">
    <source>
        <dbReference type="SAM" id="MobiDB-lite"/>
    </source>
</evidence>
<comment type="subcellular location">
    <subcellularLocation>
        <location evidence="1">Membrane</location>
    </subcellularLocation>
</comment>
<dbReference type="Proteomes" id="UP000317835">
    <property type="component" value="Chromosome"/>
</dbReference>
<gene>
    <name evidence="8" type="ORF">ElP_60220</name>
</gene>
<accession>A0A518HB37</accession>
<reference evidence="8 9" key="1">
    <citation type="submission" date="2019-02" db="EMBL/GenBank/DDBJ databases">
        <title>Deep-cultivation of Planctomycetes and their phenomic and genomic characterization uncovers novel biology.</title>
        <authorList>
            <person name="Wiegand S."/>
            <person name="Jogler M."/>
            <person name="Boedeker C."/>
            <person name="Pinto D."/>
            <person name="Vollmers J."/>
            <person name="Rivas-Marin E."/>
            <person name="Kohn T."/>
            <person name="Peeters S.H."/>
            <person name="Heuer A."/>
            <person name="Rast P."/>
            <person name="Oberbeckmann S."/>
            <person name="Bunk B."/>
            <person name="Jeske O."/>
            <person name="Meyerdierks A."/>
            <person name="Storesund J.E."/>
            <person name="Kallscheuer N."/>
            <person name="Luecker S."/>
            <person name="Lage O.M."/>
            <person name="Pohl T."/>
            <person name="Merkel B.J."/>
            <person name="Hornburger P."/>
            <person name="Mueller R.-W."/>
            <person name="Bruemmer F."/>
            <person name="Labrenz M."/>
            <person name="Spormann A.M."/>
            <person name="Op den Camp H."/>
            <person name="Overmann J."/>
            <person name="Amann R."/>
            <person name="Jetten M.S.M."/>
            <person name="Mascher T."/>
            <person name="Medema M.H."/>
            <person name="Devos D.P."/>
            <person name="Kaster A.-K."/>
            <person name="Ovreas L."/>
            <person name="Rohde M."/>
            <person name="Galperin M.Y."/>
            <person name="Jogler C."/>
        </authorList>
    </citation>
    <scope>NUCLEOTIDE SEQUENCE [LARGE SCALE GENOMIC DNA]</scope>
    <source>
        <strain evidence="8 9">ElP</strain>
    </source>
</reference>
<dbReference type="Pfam" id="PF13664">
    <property type="entry name" value="DUF4149"/>
    <property type="match status" value="1"/>
</dbReference>
<dbReference type="InterPro" id="IPR025423">
    <property type="entry name" value="TMEM205-like"/>
</dbReference>
<evidence type="ECO:0000256" key="6">
    <source>
        <dbReference type="SAM" id="Phobius"/>
    </source>
</evidence>
<feature type="compositionally biased region" description="Low complexity" evidence="5">
    <location>
        <begin position="154"/>
        <end position="165"/>
    </location>
</feature>
<feature type="transmembrane region" description="Helical" evidence="6">
    <location>
        <begin position="84"/>
        <end position="101"/>
    </location>
</feature>
<name>A0A518HB37_9BACT</name>
<dbReference type="EMBL" id="CP036426">
    <property type="protein sequence ID" value="QDV38074.1"/>
    <property type="molecule type" value="Genomic_DNA"/>
</dbReference>
<dbReference type="AlphaFoldDB" id="A0A518HB37"/>
<feature type="transmembrane region" description="Helical" evidence="6">
    <location>
        <begin position="56"/>
        <end position="78"/>
    </location>
</feature>
<feature type="region of interest" description="Disordered" evidence="5">
    <location>
        <begin position="153"/>
        <end position="198"/>
    </location>
</feature>
<evidence type="ECO:0000313" key="8">
    <source>
        <dbReference type="EMBL" id="QDV38074.1"/>
    </source>
</evidence>
<dbReference type="GO" id="GO:0016020">
    <property type="term" value="C:membrane"/>
    <property type="evidence" value="ECO:0007669"/>
    <property type="project" value="UniProtKB-SubCell"/>
</dbReference>
<dbReference type="KEGG" id="tpla:ElP_60220"/>
<dbReference type="OrthoDB" id="280342at2"/>
<feature type="transmembrane region" description="Helical" evidence="6">
    <location>
        <begin position="12"/>
        <end position="36"/>
    </location>
</feature>
<protein>
    <recommendedName>
        <fullName evidence="7">TMEM205-like domain-containing protein</fullName>
    </recommendedName>
</protein>